<dbReference type="Proteomes" id="UP000828390">
    <property type="component" value="Unassembled WGS sequence"/>
</dbReference>
<dbReference type="AlphaFoldDB" id="A0A9D4F456"/>
<sequence length="268" mass="30221">MVVANTGSAVSETKPRNVTLTSSSSVTSTLLRWVGTLIPRILACPRKSRRVCGERSKKDVFAPAALIVEDVLKEIITANDVNLPKPANLVRIANRCRQHLRPRDPTDLDFEVKVIIIIILKILLNVDEAIQNGINGLTLGYFPAIRTNGANRNVGLNWEYNYGFWVLTDIPDQDSQFEREGAAMQNLVLTELEKRKLCHFSKCSGVFPWLKSVLEKIKEKKLPIESKVVILAFISCVAFFQDGRYVDYYSLNKMERDLPITQTTLINS</sequence>
<keyword evidence="2" id="KW-1185">Reference proteome</keyword>
<evidence type="ECO:0000313" key="1">
    <source>
        <dbReference type="EMBL" id="KAH3790648.1"/>
    </source>
</evidence>
<reference evidence="1" key="2">
    <citation type="submission" date="2020-11" db="EMBL/GenBank/DDBJ databases">
        <authorList>
            <person name="McCartney M.A."/>
            <person name="Auch B."/>
            <person name="Kono T."/>
            <person name="Mallez S."/>
            <person name="Becker A."/>
            <person name="Gohl D.M."/>
            <person name="Silverstein K.A.T."/>
            <person name="Koren S."/>
            <person name="Bechman K.B."/>
            <person name="Herman A."/>
            <person name="Abrahante J.E."/>
            <person name="Garbe J."/>
        </authorList>
    </citation>
    <scope>NUCLEOTIDE SEQUENCE</scope>
    <source>
        <strain evidence="1">Duluth1</strain>
        <tissue evidence="1">Whole animal</tissue>
    </source>
</reference>
<gene>
    <name evidence="1" type="ORF">DPMN_168853</name>
</gene>
<reference evidence="1" key="1">
    <citation type="journal article" date="2019" name="bioRxiv">
        <title>The Genome of the Zebra Mussel, Dreissena polymorpha: A Resource for Invasive Species Research.</title>
        <authorList>
            <person name="McCartney M.A."/>
            <person name="Auch B."/>
            <person name="Kono T."/>
            <person name="Mallez S."/>
            <person name="Zhang Y."/>
            <person name="Obille A."/>
            <person name="Becker A."/>
            <person name="Abrahante J.E."/>
            <person name="Garbe J."/>
            <person name="Badalamenti J.P."/>
            <person name="Herman A."/>
            <person name="Mangelson H."/>
            <person name="Liachko I."/>
            <person name="Sullivan S."/>
            <person name="Sone E.D."/>
            <person name="Koren S."/>
            <person name="Silverstein K.A.T."/>
            <person name="Beckman K.B."/>
            <person name="Gohl D.M."/>
        </authorList>
    </citation>
    <scope>NUCLEOTIDE SEQUENCE</scope>
    <source>
        <strain evidence="1">Duluth1</strain>
        <tissue evidence="1">Whole animal</tissue>
    </source>
</reference>
<dbReference type="EMBL" id="JAIWYP010000008">
    <property type="protein sequence ID" value="KAH3790648.1"/>
    <property type="molecule type" value="Genomic_DNA"/>
</dbReference>
<organism evidence="1 2">
    <name type="scientific">Dreissena polymorpha</name>
    <name type="common">Zebra mussel</name>
    <name type="synonym">Mytilus polymorpha</name>
    <dbReference type="NCBI Taxonomy" id="45954"/>
    <lineage>
        <taxon>Eukaryota</taxon>
        <taxon>Metazoa</taxon>
        <taxon>Spiralia</taxon>
        <taxon>Lophotrochozoa</taxon>
        <taxon>Mollusca</taxon>
        <taxon>Bivalvia</taxon>
        <taxon>Autobranchia</taxon>
        <taxon>Heteroconchia</taxon>
        <taxon>Euheterodonta</taxon>
        <taxon>Imparidentia</taxon>
        <taxon>Neoheterodontei</taxon>
        <taxon>Myida</taxon>
        <taxon>Dreissenoidea</taxon>
        <taxon>Dreissenidae</taxon>
        <taxon>Dreissena</taxon>
    </lineage>
</organism>
<comment type="caution">
    <text evidence="1">The sequence shown here is derived from an EMBL/GenBank/DDBJ whole genome shotgun (WGS) entry which is preliminary data.</text>
</comment>
<evidence type="ECO:0000313" key="2">
    <source>
        <dbReference type="Proteomes" id="UP000828390"/>
    </source>
</evidence>
<accession>A0A9D4F456</accession>
<protein>
    <submittedName>
        <fullName evidence="1">Uncharacterized protein</fullName>
    </submittedName>
</protein>
<name>A0A9D4F456_DREPO</name>
<proteinExistence type="predicted"/>